<evidence type="ECO:0000313" key="2">
    <source>
        <dbReference type="Proteomes" id="UP001060215"/>
    </source>
</evidence>
<keyword evidence="2" id="KW-1185">Reference proteome</keyword>
<name>A0ACC0FLU8_9ERIC</name>
<dbReference type="Proteomes" id="UP001060215">
    <property type="component" value="Chromosome 14"/>
</dbReference>
<evidence type="ECO:0000313" key="1">
    <source>
        <dbReference type="EMBL" id="KAI7989299.1"/>
    </source>
</evidence>
<proteinExistence type="predicted"/>
<sequence>MMSMMMKNVTLRNNRRPNYLKRKKNQLAEIYSVSVLQENHRIPRIKQVLQKRGNQQHCNQKRMHEGKPTFSMKLKKVHFMCKQMTCLLTT</sequence>
<organism evidence="1 2">
    <name type="scientific">Camellia lanceoleosa</name>
    <dbReference type="NCBI Taxonomy" id="1840588"/>
    <lineage>
        <taxon>Eukaryota</taxon>
        <taxon>Viridiplantae</taxon>
        <taxon>Streptophyta</taxon>
        <taxon>Embryophyta</taxon>
        <taxon>Tracheophyta</taxon>
        <taxon>Spermatophyta</taxon>
        <taxon>Magnoliopsida</taxon>
        <taxon>eudicotyledons</taxon>
        <taxon>Gunneridae</taxon>
        <taxon>Pentapetalae</taxon>
        <taxon>asterids</taxon>
        <taxon>Ericales</taxon>
        <taxon>Theaceae</taxon>
        <taxon>Camellia</taxon>
    </lineage>
</organism>
<comment type="caution">
    <text evidence="1">The sequence shown here is derived from an EMBL/GenBank/DDBJ whole genome shotgun (WGS) entry which is preliminary data.</text>
</comment>
<dbReference type="EMBL" id="CM045771">
    <property type="protein sequence ID" value="KAI7989299.1"/>
    <property type="molecule type" value="Genomic_DNA"/>
</dbReference>
<gene>
    <name evidence="1" type="ORF">LOK49_LG13G02043</name>
</gene>
<protein>
    <submittedName>
        <fullName evidence="1">Uncharacterized protein</fullName>
    </submittedName>
</protein>
<accession>A0ACC0FLU8</accession>
<reference evidence="1 2" key="1">
    <citation type="journal article" date="2022" name="Plant J.">
        <title>Chromosome-level genome of Camellia lanceoleosa provides a valuable resource for understanding genome evolution and self-incompatibility.</title>
        <authorList>
            <person name="Gong W."/>
            <person name="Xiao S."/>
            <person name="Wang L."/>
            <person name="Liao Z."/>
            <person name="Chang Y."/>
            <person name="Mo W."/>
            <person name="Hu G."/>
            <person name="Li W."/>
            <person name="Zhao G."/>
            <person name="Zhu H."/>
            <person name="Hu X."/>
            <person name="Ji K."/>
            <person name="Xiang X."/>
            <person name="Song Q."/>
            <person name="Yuan D."/>
            <person name="Jin S."/>
            <person name="Zhang L."/>
        </authorList>
    </citation>
    <scope>NUCLEOTIDE SEQUENCE [LARGE SCALE GENOMIC DNA]</scope>
    <source>
        <strain evidence="1">SQ_2022a</strain>
    </source>
</reference>